<dbReference type="InterPro" id="IPR018060">
    <property type="entry name" value="HTH_AraC"/>
</dbReference>
<name>A0A840Y3M0_9PROT</name>
<keyword evidence="3" id="KW-0804">Transcription</keyword>
<dbReference type="PROSITE" id="PS01124">
    <property type="entry name" value="HTH_ARAC_FAMILY_2"/>
    <property type="match status" value="1"/>
</dbReference>
<protein>
    <submittedName>
        <fullName evidence="6">AraC-like DNA-binding protein</fullName>
    </submittedName>
</protein>
<evidence type="ECO:0000259" key="5">
    <source>
        <dbReference type="PROSITE" id="PS01124"/>
    </source>
</evidence>
<keyword evidence="7" id="KW-1185">Reference proteome</keyword>
<dbReference type="PANTHER" id="PTHR46796:SF6">
    <property type="entry name" value="ARAC SUBFAMILY"/>
    <property type="match status" value="1"/>
</dbReference>
<gene>
    <name evidence="6" type="ORF">FHS88_003120</name>
</gene>
<evidence type="ECO:0000256" key="2">
    <source>
        <dbReference type="ARBA" id="ARBA00023125"/>
    </source>
</evidence>
<feature type="domain" description="HTH araC/xylS-type" evidence="5">
    <location>
        <begin position="240"/>
        <end position="339"/>
    </location>
</feature>
<dbReference type="GO" id="GO:0043565">
    <property type="term" value="F:sequence-specific DNA binding"/>
    <property type="evidence" value="ECO:0007669"/>
    <property type="project" value="InterPro"/>
</dbReference>
<proteinExistence type="predicted"/>
<comment type="caution">
    <text evidence="6">The sequence shown here is derived from an EMBL/GenBank/DDBJ whole genome shotgun (WGS) entry which is preliminary data.</text>
</comment>
<dbReference type="RefSeq" id="WP_184486374.1">
    <property type="nucleotide sequence ID" value="NZ_JAAEDJ010000002.1"/>
</dbReference>
<keyword evidence="2 6" id="KW-0238">DNA-binding</keyword>
<reference evidence="6 7" key="1">
    <citation type="submission" date="2020-08" db="EMBL/GenBank/DDBJ databases">
        <title>Genomic Encyclopedia of Type Strains, Phase IV (KMG-IV): sequencing the most valuable type-strain genomes for metagenomic binning, comparative biology and taxonomic classification.</title>
        <authorList>
            <person name="Goeker M."/>
        </authorList>
    </citation>
    <scope>NUCLEOTIDE SEQUENCE [LARGE SCALE GENOMIC DNA]</scope>
    <source>
        <strain evidence="6 7">DSM 25895</strain>
    </source>
</reference>
<dbReference type="Proteomes" id="UP000562254">
    <property type="component" value="Unassembled WGS sequence"/>
</dbReference>
<evidence type="ECO:0000313" key="7">
    <source>
        <dbReference type="Proteomes" id="UP000562254"/>
    </source>
</evidence>
<feature type="region of interest" description="Disordered" evidence="4">
    <location>
        <begin position="1"/>
        <end position="27"/>
    </location>
</feature>
<sequence length="365" mass="39310">MNRIIRDEATLAPPATSRPATLPRPAPSALLRPVIEDTTGLPPQEQFAAWQAMRAPVLEALPGAAAEQGFAANTRAWRLGGFVLEHTRRDACGYRRTPAQICRDSLDHWLVAVCREGSLSQRSGDTETLMLPGAPFVFSMADAFESEREGPRLDWLCLYLPRDAVPELEGALSMAANGRLHGPMAQVLADLLKGLSDRLPEMAAAEAPHIAAAMESLLRGACPEGVDAGSRALVAAGQLARLRRLIRENLGLATLGPERLGRLAGMSRSQLYRLFEPLGGVASSILHERLRWAFRRLADPTEQRSIATIAEAVGMFDPSTFSRAFRQEFGCPPGEVRTAARAGLGVSLARLTGPAEGTTALLRAL</sequence>
<dbReference type="Pfam" id="PF12833">
    <property type="entry name" value="HTH_18"/>
    <property type="match status" value="1"/>
</dbReference>
<organism evidence="6 7">
    <name type="scientific">Neoroseomonas alkaliterrae</name>
    <dbReference type="NCBI Taxonomy" id="1452450"/>
    <lineage>
        <taxon>Bacteria</taxon>
        <taxon>Pseudomonadati</taxon>
        <taxon>Pseudomonadota</taxon>
        <taxon>Alphaproteobacteria</taxon>
        <taxon>Acetobacterales</taxon>
        <taxon>Acetobacteraceae</taxon>
        <taxon>Neoroseomonas</taxon>
    </lineage>
</organism>
<dbReference type="InterPro" id="IPR050204">
    <property type="entry name" value="AraC_XylS_family_regulators"/>
</dbReference>
<evidence type="ECO:0000256" key="4">
    <source>
        <dbReference type="SAM" id="MobiDB-lite"/>
    </source>
</evidence>
<dbReference type="AlphaFoldDB" id="A0A840Y3M0"/>
<evidence type="ECO:0000256" key="3">
    <source>
        <dbReference type="ARBA" id="ARBA00023163"/>
    </source>
</evidence>
<dbReference type="InterPro" id="IPR009057">
    <property type="entry name" value="Homeodomain-like_sf"/>
</dbReference>
<evidence type="ECO:0000256" key="1">
    <source>
        <dbReference type="ARBA" id="ARBA00023015"/>
    </source>
</evidence>
<dbReference type="EMBL" id="JACIJE010000009">
    <property type="protein sequence ID" value="MBB5690977.1"/>
    <property type="molecule type" value="Genomic_DNA"/>
</dbReference>
<dbReference type="SMART" id="SM00342">
    <property type="entry name" value="HTH_ARAC"/>
    <property type="match status" value="1"/>
</dbReference>
<dbReference type="PANTHER" id="PTHR46796">
    <property type="entry name" value="HTH-TYPE TRANSCRIPTIONAL ACTIVATOR RHAS-RELATED"/>
    <property type="match status" value="1"/>
</dbReference>
<evidence type="ECO:0000313" key="6">
    <source>
        <dbReference type="EMBL" id="MBB5690977.1"/>
    </source>
</evidence>
<keyword evidence="1" id="KW-0805">Transcription regulation</keyword>
<dbReference type="GO" id="GO:0003700">
    <property type="term" value="F:DNA-binding transcription factor activity"/>
    <property type="evidence" value="ECO:0007669"/>
    <property type="project" value="InterPro"/>
</dbReference>
<dbReference type="Gene3D" id="1.10.10.60">
    <property type="entry name" value="Homeodomain-like"/>
    <property type="match status" value="1"/>
</dbReference>
<dbReference type="SUPFAM" id="SSF46689">
    <property type="entry name" value="Homeodomain-like"/>
    <property type="match status" value="1"/>
</dbReference>
<accession>A0A840Y3M0</accession>
<feature type="compositionally biased region" description="Low complexity" evidence="4">
    <location>
        <begin position="10"/>
        <end position="27"/>
    </location>
</feature>